<dbReference type="AlphaFoldDB" id="A0AAD4LSE2"/>
<evidence type="ECO:0000313" key="3">
    <source>
        <dbReference type="EMBL" id="KAH9000493.1"/>
    </source>
</evidence>
<sequence>MTTYSRWSPSPGPSLHCLFFLLSHGHRAFAEIVTTIENTDPRISYIPSVCNNTGVSPSSSCTAPWQVVVLAGASSGTVTSTFGPTSAGGNLIPQLFLVLRGTSFFISTSSASNATANVTVLASPSNVFVSTTFDSSAGSISAVNLPPDQDVTLAVTYISSPDDTPTRLDIDSVTVFSDDESHTSLTSTPLPSSSSLPSFIIPAPSTVAPSPTSRPHSSLAQPKGTIVGESLAGFFGIILILISVYTLRRWRQRQRARAAEGFLMRARERGKRPIEGQ</sequence>
<comment type="caution">
    <text evidence="3">The sequence shown here is derived from an EMBL/GenBank/DDBJ whole genome shotgun (WGS) entry which is preliminary data.</text>
</comment>
<keyword evidence="2" id="KW-0732">Signal</keyword>
<keyword evidence="4" id="KW-1185">Reference proteome</keyword>
<dbReference type="Proteomes" id="UP001201163">
    <property type="component" value="Unassembled WGS sequence"/>
</dbReference>
<reference evidence="3" key="1">
    <citation type="submission" date="2022-01" db="EMBL/GenBank/DDBJ databases">
        <title>Comparative genomics reveals a dynamic genome evolution in the ectomycorrhizal milk-cap (Lactarius) mushrooms.</title>
        <authorList>
            <consortium name="DOE Joint Genome Institute"/>
            <person name="Lebreton A."/>
            <person name="Tang N."/>
            <person name="Kuo A."/>
            <person name="LaButti K."/>
            <person name="Drula E."/>
            <person name="Barry K."/>
            <person name="Clum A."/>
            <person name="Lipzen A."/>
            <person name="Mousain D."/>
            <person name="Ng V."/>
            <person name="Wang R."/>
            <person name="Wang X."/>
            <person name="Dai Y."/>
            <person name="Henrissat B."/>
            <person name="Grigoriev I.V."/>
            <person name="Guerin-Laguette A."/>
            <person name="Yu F."/>
            <person name="Martin F.M."/>
        </authorList>
    </citation>
    <scope>NUCLEOTIDE SEQUENCE</scope>
    <source>
        <strain evidence="3">QP</strain>
    </source>
</reference>
<accession>A0AAD4LSE2</accession>
<feature type="signal peptide" evidence="2">
    <location>
        <begin position="1"/>
        <end position="30"/>
    </location>
</feature>
<keyword evidence="1" id="KW-1133">Transmembrane helix</keyword>
<keyword evidence="1" id="KW-0472">Membrane</keyword>
<proteinExistence type="predicted"/>
<protein>
    <recommendedName>
        <fullName evidence="5">Transmembrane protein</fullName>
    </recommendedName>
</protein>
<evidence type="ECO:0000256" key="2">
    <source>
        <dbReference type="SAM" id="SignalP"/>
    </source>
</evidence>
<organism evidence="3 4">
    <name type="scientific">Lactarius akahatsu</name>
    <dbReference type="NCBI Taxonomy" id="416441"/>
    <lineage>
        <taxon>Eukaryota</taxon>
        <taxon>Fungi</taxon>
        <taxon>Dikarya</taxon>
        <taxon>Basidiomycota</taxon>
        <taxon>Agaricomycotina</taxon>
        <taxon>Agaricomycetes</taxon>
        <taxon>Russulales</taxon>
        <taxon>Russulaceae</taxon>
        <taxon>Lactarius</taxon>
    </lineage>
</organism>
<name>A0AAD4LSE2_9AGAM</name>
<dbReference type="EMBL" id="JAKELL010000002">
    <property type="protein sequence ID" value="KAH9000493.1"/>
    <property type="molecule type" value="Genomic_DNA"/>
</dbReference>
<feature type="chain" id="PRO_5042100872" description="Transmembrane protein" evidence="2">
    <location>
        <begin position="31"/>
        <end position="277"/>
    </location>
</feature>
<evidence type="ECO:0000313" key="4">
    <source>
        <dbReference type="Proteomes" id="UP001201163"/>
    </source>
</evidence>
<evidence type="ECO:0008006" key="5">
    <source>
        <dbReference type="Google" id="ProtNLM"/>
    </source>
</evidence>
<keyword evidence="1" id="KW-0812">Transmembrane</keyword>
<feature type="transmembrane region" description="Helical" evidence="1">
    <location>
        <begin position="226"/>
        <end position="247"/>
    </location>
</feature>
<evidence type="ECO:0000256" key="1">
    <source>
        <dbReference type="SAM" id="Phobius"/>
    </source>
</evidence>
<gene>
    <name evidence="3" type="ORF">EDB92DRAFT_1831639</name>
</gene>